<feature type="domain" description="Ig-like" evidence="3">
    <location>
        <begin position="70"/>
        <end position="104"/>
    </location>
</feature>
<dbReference type="CDD" id="cd00096">
    <property type="entry name" value="Ig"/>
    <property type="match status" value="1"/>
</dbReference>
<dbReference type="AlphaFoldDB" id="A0A183A6U8"/>
<dbReference type="Proteomes" id="UP000272942">
    <property type="component" value="Unassembled WGS sequence"/>
</dbReference>
<reference evidence="6" key="1">
    <citation type="submission" date="2016-06" db="UniProtKB">
        <authorList>
            <consortium name="WormBaseParasite"/>
        </authorList>
    </citation>
    <scope>IDENTIFICATION</scope>
</reference>
<dbReference type="InterPro" id="IPR036179">
    <property type="entry name" value="Ig-like_dom_sf"/>
</dbReference>
<evidence type="ECO:0000313" key="6">
    <source>
        <dbReference type="WBParaSite" id="ECPE_0000268601-mRNA-1"/>
    </source>
</evidence>
<dbReference type="PANTHER" id="PTHR45080">
    <property type="entry name" value="CONTACTIN 5"/>
    <property type="match status" value="1"/>
</dbReference>
<keyword evidence="5" id="KW-1185">Reference proteome</keyword>
<feature type="domain" description="Ig-like" evidence="3">
    <location>
        <begin position="164"/>
        <end position="306"/>
    </location>
</feature>
<evidence type="ECO:0000256" key="1">
    <source>
        <dbReference type="ARBA" id="ARBA00022729"/>
    </source>
</evidence>
<dbReference type="GO" id="GO:0007156">
    <property type="term" value="P:homophilic cell adhesion via plasma membrane adhesion molecules"/>
    <property type="evidence" value="ECO:0007669"/>
    <property type="project" value="TreeGrafter"/>
</dbReference>
<evidence type="ECO:0000256" key="2">
    <source>
        <dbReference type="ARBA" id="ARBA00023157"/>
    </source>
</evidence>
<accession>A0A183A6U8</accession>
<proteinExistence type="predicted"/>
<keyword evidence="1" id="KW-0732">Signal</keyword>
<dbReference type="PROSITE" id="PS50835">
    <property type="entry name" value="IG_LIKE"/>
    <property type="match status" value="2"/>
</dbReference>
<organism evidence="6">
    <name type="scientific">Echinostoma caproni</name>
    <dbReference type="NCBI Taxonomy" id="27848"/>
    <lineage>
        <taxon>Eukaryota</taxon>
        <taxon>Metazoa</taxon>
        <taxon>Spiralia</taxon>
        <taxon>Lophotrochozoa</taxon>
        <taxon>Platyhelminthes</taxon>
        <taxon>Trematoda</taxon>
        <taxon>Digenea</taxon>
        <taxon>Plagiorchiida</taxon>
        <taxon>Echinostomata</taxon>
        <taxon>Echinostomatoidea</taxon>
        <taxon>Echinostomatidae</taxon>
        <taxon>Echinostoma</taxon>
    </lineage>
</organism>
<gene>
    <name evidence="4" type="ORF">ECPE_LOCUS2683</name>
</gene>
<protein>
    <submittedName>
        <fullName evidence="6">Ig-like domain-containing protein</fullName>
    </submittedName>
</protein>
<dbReference type="PANTHER" id="PTHR45080:SF8">
    <property type="entry name" value="IG-LIKE DOMAIN-CONTAINING PROTEIN"/>
    <property type="match status" value="1"/>
</dbReference>
<dbReference type="GO" id="GO:0005886">
    <property type="term" value="C:plasma membrane"/>
    <property type="evidence" value="ECO:0007669"/>
    <property type="project" value="TreeGrafter"/>
</dbReference>
<dbReference type="SMART" id="SM00409">
    <property type="entry name" value="IG"/>
    <property type="match status" value="2"/>
</dbReference>
<evidence type="ECO:0000259" key="3">
    <source>
        <dbReference type="PROSITE" id="PS50835"/>
    </source>
</evidence>
<dbReference type="WBParaSite" id="ECPE_0000268601-mRNA-1">
    <property type="protein sequence ID" value="ECPE_0000268601-mRNA-1"/>
    <property type="gene ID" value="ECPE_0000268601"/>
</dbReference>
<dbReference type="InterPro" id="IPR003599">
    <property type="entry name" value="Ig_sub"/>
</dbReference>
<dbReference type="Gene3D" id="2.60.40.10">
    <property type="entry name" value="Immunoglobulins"/>
    <property type="match status" value="3"/>
</dbReference>
<dbReference type="InterPro" id="IPR007110">
    <property type="entry name" value="Ig-like_dom"/>
</dbReference>
<name>A0A183A6U8_9TREM</name>
<dbReference type="InterPro" id="IPR013783">
    <property type="entry name" value="Ig-like_fold"/>
</dbReference>
<dbReference type="OrthoDB" id="10012075at2759"/>
<evidence type="ECO:0000313" key="5">
    <source>
        <dbReference type="Proteomes" id="UP000272942"/>
    </source>
</evidence>
<keyword evidence="2" id="KW-1015">Disulfide bond</keyword>
<dbReference type="InterPro" id="IPR050958">
    <property type="entry name" value="Cell_Adh-Cytoskel_Orgn"/>
</dbReference>
<evidence type="ECO:0000313" key="4">
    <source>
        <dbReference type="EMBL" id="VDP67148.1"/>
    </source>
</evidence>
<dbReference type="EMBL" id="UZAN01039783">
    <property type="protein sequence ID" value="VDP67148.1"/>
    <property type="molecule type" value="Genomic_DNA"/>
</dbReference>
<reference evidence="4 5" key="2">
    <citation type="submission" date="2018-11" db="EMBL/GenBank/DDBJ databases">
        <authorList>
            <consortium name="Pathogen Informatics"/>
        </authorList>
    </citation>
    <scope>NUCLEOTIDE SEQUENCE [LARGE SCALE GENOMIC DNA]</scope>
    <source>
        <strain evidence="4 5">Egypt</strain>
    </source>
</reference>
<sequence>MPRRILTRGPLRVTRDNRIHLLPQTVMNTADFSLIIDPVREQDAGEYRCLFQLGSELHHKVVILVIKVPPYFEERPAKVVRADERGNLRLFCNASGAPQPKIRWWVRLSLAQLQNTVAHVVHKSNRSRAMQEHDSDKEGDSLFFRKERLRPIETILPLYQNDPPEIRMSNSEIQQHLGGNTIISCTIRAYPSGTVEWELNGVPIHAPYCGYFEVKRMKYCQIEYHKIAREPTTLTDSIPSPESTIIPFSPGSDNVLSQRMDMDEQEFYRLSDVRLTVANITHADLGLYTCRVRTSAGVGEGYTRLDAHRK</sequence>
<dbReference type="SUPFAM" id="SSF48726">
    <property type="entry name" value="Immunoglobulin"/>
    <property type="match status" value="2"/>
</dbReference>